<dbReference type="SMART" id="SM00257">
    <property type="entry name" value="LysM"/>
    <property type="match status" value="1"/>
</dbReference>
<dbReference type="Pfam" id="PF03734">
    <property type="entry name" value="YkuD"/>
    <property type="match status" value="1"/>
</dbReference>
<dbReference type="CDD" id="cd16913">
    <property type="entry name" value="YkuD_like"/>
    <property type="match status" value="1"/>
</dbReference>
<dbReference type="FunFam" id="2.40.440.10:FF:000001">
    <property type="entry name" value="L,D-transpeptidase YbiS"/>
    <property type="match status" value="1"/>
</dbReference>
<comment type="similarity">
    <text evidence="3">Belongs to the YkuD family.</text>
</comment>
<keyword evidence="9 13" id="KW-0133">Cell shape</keyword>
<dbReference type="PANTHER" id="PTHR30582:SF24">
    <property type="entry name" value="L,D-TRANSPEPTIDASE ERFK_SRFK-RELATED"/>
    <property type="match status" value="1"/>
</dbReference>
<dbReference type="EMBL" id="LDOU01000015">
    <property type="protein sequence ID" value="KLV08039.1"/>
    <property type="molecule type" value="Genomic_DNA"/>
</dbReference>
<sequence length="300" mass="33695">MRRILLLMFACFMSMSAQAVEYDRPDSSTKLIGTMEYYQVNKGDSLLDIANRYDVGLLLLMASNPGVDPFLPTPGSLLKIPMQLILPDVKREGIVINLAELRLYYFPSNSDKMYVFPIGIGRVGRETPKMTTSISQMIKNPTWTPTANIRREYREKHNVILPAVVPAGPENPLGDYAMRLSHGSGQYLIHGTNKDFGIGMRVSSGCIRMNPWDVEWLFHQVSRGTKVRIINQPVKQAIEADGSVYVEVHEPLSRDEDQMGEHKRVSAPDQLLAEVAGDVRARQLLDEALMNQVGLPVQLR</sequence>
<comment type="pathway">
    <text evidence="2 13">Cell wall biogenesis; peptidoglycan biosynthesis.</text>
</comment>
<dbReference type="PANTHER" id="PTHR30582">
    <property type="entry name" value="L,D-TRANSPEPTIDASE"/>
    <property type="match status" value="1"/>
</dbReference>
<dbReference type="PROSITE" id="PS52029">
    <property type="entry name" value="LD_TPASE"/>
    <property type="match status" value="1"/>
</dbReference>
<keyword evidence="11 13" id="KW-0961">Cell wall biogenesis/degradation</keyword>
<evidence type="ECO:0000313" key="18">
    <source>
        <dbReference type="Proteomes" id="UP000035909"/>
    </source>
</evidence>
<feature type="domain" description="L,D-TPase catalytic" evidence="16">
    <location>
        <begin position="92"/>
        <end position="230"/>
    </location>
</feature>
<keyword evidence="18" id="KW-1185">Reference proteome</keyword>
<dbReference type="GO" id="GO:0005576">
    <property type="term" value="C:extracellular region"/>
    <property type="evidence" value="ECO:0007669"/>
    <property type="project" value="TreeGrafter"/>
</dbReference>
<dbReference type="GO" id="GO:0042597">
    <property type="term" value="C:periplasmic space"/>
    <property type="evidence" value="ECO:0007669"/>
    <property type="project" value="UniProtKB-SubCell"/>
</dbReference>
<dbReference type="Gene3D" id="3.10.350.10">
    <property type="entry name" value="LysM domain"/>
    <property type="match status" value="1"/>
</dbReference>
<feature type="active site" description="Nucleophile" evidence="13">
    <location>
        <position position="206"/>
    </location>
</feature>
<evidence type="ECO:0000256" key="11">
    <source>
        <dbReference type="ARBA" id="ARBA00023316"/>
    </source>
</evidence>
<gene>
    <name evidence="17" type="ORF">ABT57_14500</name>
</gene>
<evidence type="ECO:0000256" key="14">
    <source>
        <dbReference type="SAM" id="SignalP"/>
    </source>
</evidence>
<dbReference type="InterPro" id="IPR038063">
    <property type="entry name" value="Transpep_catalytic_dom"/>
</dbReference>
<dbReference type="SUPFAM" id="SSF141523">
    <property type="entry name" value="L,D-transpeptidase catalytic domain-like"/>
    <property type="match status" value="1"/>
</dbReference>
<dbReference type="Pfam" id="PF17969">
    <property type="entry name" value="Ldt_C"/>
    <property type="match status" value="1"/>
</dbReference>
<dbReference type="Pfam" id="PF01476">
    <property type="entry name" value="LysM"/>
    <property type="match status" value="1"/>
</dbReference>
<evidence type="ECO:0000256" key="5">
    <source>
        <dbReference type="ARBA" id="ARBA00022679"/>
    </source>
</evidence>
<evidence type="ECO:0000256" key="12">
    <source>
        <dbReference type="ARBA" id="ARBA00060592"/>
    </source>
</evidence>
<evidence type="ECO:0000256" key="9">
    <source>
        <dbReference type="ARBA" id="ARBA00022960"/>
    </source>
</evidence>
<evidence type="ECO:0000256" key="7">
    <source>
        <dbReference type="ARBA" id="ARBA00022764"/>
    </source>
</evidence>
<feature type="signal peptide" evidence="14">
    <location>
        <begin position="1"/>
        <end position="19"/>
    </location>
</feature>
<name>A0A0J1H8N7_9GAMM</name>
<evidence type="ECO:0000256" key="4">
    <source>
        <dbReference type="ARBA" id="ARBA00022676"/>
    </source>
</evidence>
<evidence type="ECO:0000256" key="13">
    <source>
        <dbReference type="PROSITE-ProRule" id="PRU01373"/>
    </source>
</evidence>
<evidence type="ECO:0000256" key="2">
    <source>
        <dbReference type="ARBA" id="ARBA00004752"/>
    </source>
</evidence>
<dbReference type="AlphaFoldDB" id="A0A0J1H8N7"/>
<dbReference type="RefSeq" id="WP_047886348.1">
    <property type="nucleotide sequence ID" value="NZ_CP071326.1"/>
</dbReference>
<dbReference type="GO" id="GO:0071555">
    <property type="term" value="P:cell wall organization"/>
    <property type="evidence" value="ECO:0007669"/>
    <property type="project" value="UniProtKB-UniRule"/>
</dbReference>
<keyword evidence="8" id="KW-0378">Hydrolase</keyword>
<keyword evidence="7" id="KW-0574">Periplasm</keyword>
<organism evidence="17 18">
    <name type="scientific">Photobacterium ganghwense</name>
    <dbReference type="NCBI Taxonomy" id="320778"/>
    <lineage>
        <taxon>Bacteria</taxon>
        <taxon>Pseudomonadati</taxon>
        <taxon>Pseudomonadota</taxon>
        <taxon>Gammaproteobacteria</taxon>
        <taxon>Vibrionales</taxon>
        <taxon>Vibrionaceae</taxon>
        <taxon>Photobacterium</taxon>
    </lineage>
</organism>
<dbReference type="InterPro" id="IPR050979">
    <property type="entry name" value="LD-transpeptidase"/>
</dbReference>
<reference evidence="17 18" key="1">
    <citation type="submission" date="2015-05" db="EMBL/GenBank/DDBJ databases">
        <title>Photobacterium galathea sp. nov.</title>
        <authorList>
            <person name="Machado H."/>
            <person name="Gram L."/>
        </authorList>
    </citation>
    <scope>NUCLEOTIDE SEQUENCE [LARGE SCALE GENOMIC DNA]</scope>
    <source>
        <strain evidence="17 18">DSM 22954</strain>
    </source>
</reference>
<dbReference type="InterPro" id="IPR005490">
    <property type="entry name" value="LD_TPept_cat_dom"/>
</dbReference>
<dbReference type="InterPro" id="IPR036779">
    <property type="entry name" value="LysM_dom_sf"/>
</dbReference>
<evidence type="ECO:0000256" key="1">
    <source>
        <dbReference type="ARBA" id="ARBA00004418"/>
    </source>
</evidence>
<feature type="active site" description="Proton donor/acceptor" evidence="13">
    <location>
        <position position="190"/>
    </location>
</feature>
<protein>
    <submittedName>
        <fullName evidence="17">Peptidase</fullName>
    </submittedName>
</protein>
<dbReference type="UniPathway" id="UPA00219"/>
<dbReference type="Gene3D" id="2.40.440.10">
    <property type="entry name" value="L,D-transpeptidase catalytic domain-like"/>
    <property type="match status" value="1"/>
</dbReference>
<dbReference type="OrthoDB" id="9787225at2"/>
<dbReference type="GO" id="GO:0071972">
    <property type="term" value="F:peptidoglycan L,D-transpeptidase activity"/>
    <property type="evidence" value="ECO:0007669"/>
    <property type="project" value="UniProtKB-ARBA"/>
</dbReference>
<dbReference type="CDD" id="cd00118">
    <property type="entry name" value="LysM"/>
    <property type="match status" value="1"/>
</dbReference>
<evidence type="ECO:0000313" key="17">
    <source>
        <dbReference type="EMBL" id="KLV08039.1"/>
    </source>
</evidence>
<comment type="subcellular location">
    <subcellularLocation>
        <location evidence="1">Periplasm</location>
    </subcellularLocation>
</comment>
<evidence type="ECO:0000256" key="3">
    <source>
        <dbReference type="ARBA" id="ARBA00005992"/>
    </source>
</evidence>
<dbReference type="GO" id="GO:0018104">
    <property type="term" value="P:peptidoglycan-protein cross-linking"/>
    <property type="evidence" value="ECO:0007669"/>
    <property type="project" value="TreeGrafter"/>
</dbReference>
<evidence type="ECO:0000256" key="6">
    <source>
        <dbReference type="ARBA" id="ARBA00022729"/>
    </source>
</evidence>
<dbReference type="PROSITE" id="PS51782">
    <property type="entry name" value="LYSM"/>
    <property type="match status" value="1"/>
</dbReference>
<accession>A0A0J1H8N7</accession>
<dbReference type="GO" id="GO:0008360">
    <property type="term" value="P:regulation of cell shape"/>
    <property type="evidence" value="ECO:0007669"/>
    <property type="project" value="UniProtKB-UniRule"/>
</dbReference>
<keyword evidence="4" id="KW-0328">Glycosyltransferase</keyword>
<evidence type="ECO:0000259" key="16">
    <source>
        <dbReference type="PROSITE" id="PS52029"/>
    </source>
</evidence>
<feature type="domain" description="LysM" evidence="15">
    <location>
        <begin position="36"/>
        <end position="80"/>
    </location>
</feature>
<dbReference type="GO" id="GO:0016757">
    <property type="term" value="F:glycosyltransferase activity"/>
    <property type="evidence" value="ECO:0007669"/>
    <property type="project" value="UniProtKB-KW"/>
</dbReference>
<evidence type="ECO:0000256" key="10">
    <source>
        <dbReference type="ARBA" id="ARBA00022984"/>
    </source>
</evidence>
<keyword evidence="5" id="KW-0808">Transferase</keyword>
<dbReference type="STRING" id="320778.ABT57_14500"/>
<keyword evidence="10 13" id="KW-0573">Peptidoglycan synthesis</keyword>
<dbReference type="Proteomes" id="UP000035909">
    <property type="component" value="Unassembled WGS sequence"/>
</dbReference>
<dbReference type="InterPro" id="IPR018392">
    <property type="entry name" value="LysM"/>
</dbReference>
<proteinExistence type="inferred from homology"/>
<comment type="caution">
    <text evidence="17">The sequence shown here is derived from an EMBL/GenBank/DDBJ whole genome shotgun (WGS) entry which is preliminary data.</text>
</comment>
<dbReference type="InterPro" id="IPR041597">
    <property type="entry name" value="Ldt_C"/>
</dbReference>
<dbReference type="SUPFAM" id="SSF54106">
    <property type="entry name" value="LysM domain"/>
    <property type="match status" value="1"/>
</dbReference>
<feature type="chain" id="PRO_5005252253" evidence="14">
    <location>
        <begin position="20"/>
        <end position="300"/>
    </location>
</feature>
<evidence type="ECO:0000256" key="8">
    <source>
        <dbReference type="ARBA" id="ARBA00022801"/>
    </source>
</evidence>
<evidence type="ECO:0000259" key="15">
    <source>
        <dbReference type="PROSITE" id="PS51782"/>
    </source>
</evidence>
<keyword evidence="6 14" id="KW-0732">Signal</keyword>
<dbReference type="PATRIC" id="fig|320778.3.peg.3151"/>
<comment type="pathway">
    <text evidence="12">Glycan biosynthesis.</text>
</comment>